<protein>
    <submittedName>
        <fullName evidence="7">Permease</fullName>
    </submittedName>
</protein>
<sequence>MKILDRYILITFIKNFLSTFIILMFIFVLQTVWLYIKELAGKDLDLVIIVKFLLYFSPRLVTLVLPLTVLLTSIMTFGNFAENYEFAAMKSTGISLQRAMRSLTVFILILAGTSFLFANYVIPAAEFESLNLRRNIAQVKPAMAITKGQYNTIGESYVMKIADKEGENGQFLKDVIIYQKDPSRTGNFTVIKAKEAELISAEGDNILSLKLIDGNYYDEVEQKDYSKQRREPFVKSYFETYTINIDLSELDNVDMDEKSIDNAYTMLTVAQLNDTLVDISKNYSNYLKSRGTTELREMQLRPLDTSYLSNIPVDTTRVVKEELIKNFSLSSQAQVLRGAETSVKNNITSIKGQKTNNQVKIKTLSKYEIALHEKFVLAFGCVILFFVGAPLGAIIRKGGLGLPIVIGVGLFLTYHFIGIFAKNSAEDGSVAAWLASWLSTLILFPLGVYLTYRATTDQGLFDLEGFLDPIKKLFRKKDLDAVDPEQPLADFDLTNSEKAILKTKNQRELEDIVANYEQYGYSEKFKEAAETLLKTFK</sequence>
<feature type="transmembrane region" description="Helical" evidence="6">
    <location>
        <begin position="433"/>
        <end position="452"/>
    </location>
</feature>
<feature type="transmembrane region" description="Helical" evidence="6">
    <location>
        <begin position="375"/>
        <end position="395"/>
    </location>
</feature>
<dbReference type="GO" id="GO:0043190">
    <property type="term" value="C:ATP-binding cassette (ABC) transporter complex"/>
    <property type="evidence" value="ECO:0007669"/>
    <property type="project" value="TreeGrafter"/>
</dbReference>
<dbReference type="InterPro" id="IPR005495">
    <property type="entry name" value="LptG/LptF_permease"/>
</dbReference>
<evidence type="ECO:0000256" key="4">
    <source>
        <dbReference type="ARBA" id="ARBA00022989"/>
    </source>
</evidence>
<dbReference type="GO" id="GO:0015920">
    <property type="term" value="P:lipopolysaccharide transport"/>
    <property type="evidence" value="ECO:0007669"/>
    <property type="project" value="TreeGrafter"/>
</dbReference>
<accession>A0A2G1VPU1</accession>
<evidence type="ECO:0000256" key="1">
    <source>
        <dbReference type="ARBA" id="ARBA00004651"/>
    </source>
</evidence>
<dbReference type="PANTHER" id="PTHR33529">
    <property type="entry name" value="SLR0882 PROTEIN-RELATED"/>
    <property type="match status" value="1"/>
</dbReference>
<comment type="caution">
    <text evidence="7">The sequence shown here is derived from an EMBL/GenBank/DDBJ whole genome shotgun (WGS) entry which is preliminary data.</text>
</comment>
<dbReference type="OrthoDB" id="1096108at2"/>
<feature type="transmembrane region" description="Helical" evidence="6">
    <location>
        <begin position="402"/>
        <end position="421"/>
    </location>
</feature>
<dbReference type="PANTHER" id="PTHR33529:SF6">
    <property type="entry name" value="YJGP_YJGQ FAMILY PERMEASE"/>
    <property type="match status" value="1"/>
</dbReference>
<reference evidence="7 8" key="1">
    <citation type="submission" date="2017-08" db="EMBL/GenBank/DDBJ databases">
        <title>The whole genome shortgun sequences of strain Leeuwenhoekiella nanhaiensis G18 from the South China Sea.</title>
        <authorList>
            <person name="Liu Q."/>
        </authorList>
    </citation>
    <scope>NUCLEOTIDE SEQUENCE [LARGE SCALE GENOMIC DNA]</scope>
    <source>
        <strain evidence="7 8">G18</strain>
    </source>
</reference>
<dbReference type="Proteomes" id="UP000229433">
    <property type="component" value="Unassembled WGS sequence"/>
</dbReference>
<comment type="subcellular location">
    <subcellularLocation>
        <location evidence="1">Cell membrane</location>
        <topology evidence="1">Multi-pass membrane protein</topology>
    </subcellularLocation>
</comment>
<evidence type="ECO:0000313" key="8">
    <source>
        <dbReference type="Proteomes" id="UP000229433"/>
    </source>
</evidence>
<evidence type="ECO:0000256" key="3">
    <source>
        <dbReference type="ARBA" id="ARBA00022692"/>
    </source>
</evidence>
<feature type="transmembrane region" description="Helical" evidence="6">
    <location>
        <begin position="102"/>
        <end position="122"/>
    </location>
</feature>
<gene>
    <name evidence="7" type="ORF">CJ305_13285</name>
</gene>
<feature type="transmembrane region" description="Helical" evidence="6">
    <location>
        <begin position="12"/>
        <end position="36"/>
    </location>
</feature>
<name>A0A2G1VPU1_9FLAO</name>
<evidence type="ECO:0000256" key="2">
    <source>
        <dbReference type="ARBA" id="ARBA00022475"/>
    </source>
</evidence>
<keyword evidence="5 6" id="KW-0472">Membrane</keyword>
<dbReference type="RefSeq" id="WP_099646778.1">
    <property type="nucleotide sequence ID" value="NZ_KZ319293.1"/>
</dbReference>
<keyword evidence="3 6" id="KW-0812">Transmembrane</keyword>
<keyword evidence="4 6" id="KW-1133">Transmembrane helix</keyword>
<proteinExistence type="predicted"/>
<feature type="transmembrane region" description="Helical" evidence="6">
    <location>
        <begin position="56"/>
        <end position="81"/>
    </location>
</feature>
<keyword evidence="2" id="KW-1003">Cell membrane</keyword>
<dbReference type="EMBL" id="NQXA01000011">
    <property type="protein sequence ID" value="PHQ28786.1"/>
    <property type="molecule type" value="Genomic_DNA"/>
</dbReference>
<evidence type="ECO:0000256" key="5">
    <source>
        <dbReference type="ARBA" id="ARBA00023136"/>
    </source>
</evidence>
<dbReference type="Pfam" id="PF03739">
    <property type="entry name" value="LptF_LptG"/>
    <property type="match status" value="1"/>
</dbReference>
<evidence type="ECO:0000313" key="7">
    <source>
        <dbReference type="EMBL" id="PHQ28786.1"/>
    </source>
</evidence>
<organism evidence="7 8">
    <name type="scientific">Leeuwenhoekiella nanhaiensis</name>
    <dbReference type="NCBI Taxonomy" id="1655491"/>
    <lineage>
        <taxon>Bacteria</taxon>
        <taxon>Pseudomonadati</taxon>
        <taxon>Bacteroidota</taxon>
        <taxon>Flavobacteriia</taxon>
        <taxon>Flavobacteriales</taxon>
        <taxon>Flavobacteriaceae</taxon>
        <taxon>Leeuwenhoekiella</taxon>
    </lineage>
</organism>
<keyword evidence="8" id="KW-1185">Reference proteome</keyword>
<dbReference type="AlphaFoldDB" id="A0A2G1VPU1"/>
<evidence type="ECO:0000256" key="6">
    <source>
        <dbReference type="SAM" id="Phobius"/>
    </source>
</evidence>